<keyword evidence="1" id="KW-1133">Transmembrane helix</keyword>
<dbReference type="NCBIfam" id="TIGR01167">
    <property type="entry name" value="LPXTG_anchor"/>
    <property type="match status" value="1"/>
</dbReference>
<accession>A0A940PHW9</accession>
<dbReference type="AlphaFoldDB" id="A0A940PHW9"/>
<dbReference type="Proteomes" id="UP000674938">
    <property type="component" value="Unassembled WGS sequence"/>
</dbReference>
<comment type="caution">
    <text evidence="2">The sequence shown here is derived from an EMBL/GenBank/DDBJ whole genome shotgun (WGS) entry which is preliminary data.</text>
</comment>
<feature type="transmembrane region" description="Helical" evidence="1">
    <location>
        <begin position="205"/>
        <end position="226"/>
    </location>
</feature>
<keyword evidence="1" id="KW-0472">Membrane</keyword>
<protein>
    <submittedName>
        <fullName evidence="2">LPXTG cell wall anchor domain-containing protein</fullName>
    </submittedName>
</protein>
<organism evidence="2 3">
    <name type="scientific">Vagococcus allomyrinae</name>
    <dbReference type="NCBI Taxonomy" id="2794353"/>
    <lineage>
        <taxon>Bacteria</taxon>
        <taxon>Bacillati</taxon>
        <taxon>Bacillota</taxon>
        <taxon>Bacilli</taxon>
        <taxon>Lactobacillales</taxon>
        <taxon>Enterococcaceae</taxon>
        <taxon>Vagococcus</taxon>
    </lineage>
</organism>
<name>A0A940PHW9_9ENTE</name>
<keyword evidence="3" id="KW-1185">Reference proteome</keyword>
<keyword evidence="1" id="KW-0812">Transmembrane</keyword>
<evidence type="ECO:0000256" key="1">
    <source>
        <dbReference type="SAM" id="Phobius"/>
    </source>
</evidence>
<dbReference type="RefSeq" id="WP_209532555.1">
    <property type="nucleotide sequence ID" value="NZ_JAEEGA010000024.1"/>
</dbReference>
<evidence type="ECO:0000313" key="3">
    <source>
        <dbReference type="Proteomes" id="UP000674938"/>
    </source>
</evidence>
<reference evidence="2" key="1">
    <citation type="submission" date="2020-12" db="EMBL/GenBank/DDBJ databases">
        <title>Vagococcus allomyrinae sp. nov. and Enterococcus lavae sp. nov., isolated from the larvae of Allomyrina dichotoma.</title>
        <authorList>
            <person name="Lee S.D."/>
        </authorList>
    </citation>
    <scope>NUCLEOTIDE SEQUENCE</scope>
    <source>
        <strain evidence="2">BWB3-3</strain>
    </source>
</reference>
<evidence type="ECO:0000313" key="2">
    <source>
        <dbReference type="EMBL" id="MBP1044238.1"/>
    </source>
</evidence>
<proteinExistence type="predicted"/>
<dbReference type="EMBL" id="JAEEGA010000024">
    <property type="protein sequence ID" value="MBP1044238.1"/>
    <property type="molecule type" value="Genomic_DNA"/>
</dbReference>
<gene>
    <name evidence="2" type="ORF">I6N95_24825</name>
</gene>
<sequence>MPLKQRRIRIMVSIFCLLTGFFFGGASVLASTEVLPKGIIVGDDTGLKVGEDGKYFVEHTDIKPGLTFTKDITISNYAQKEGSYTLRMDMKEEKTSGAINLLEAITVKLELAGKVVYDGDLMGRPTSADYTLPIELGEYSQGETRQLKATFQVSTHYSVEEWEKPSEADFYWIFYATNESEPLKPSKKPSPKPKPPYLPQTGEEWRWLIIGFGIGLMSLTLSLYAIKRRQVRT</sequence>